<reference evidence="10 11" key="1">
    <citation type="submission" date="2024-01" db="EMBL/GenBank/DDBJ databases">
        <title>Draft genome sequence of Gordonia sp. LSe1-13.</title>
        <authorList>
            <person name="Suphannarot A."/>
            <person name="Mingma R."/>
        </authorList>
    </citation>
    <scope>NUCLEOTIDE SEQUENCE [LARGE SCALE GENOMIC DNA]</scope>
    <source>
        <strain evidence="10 11">LSe1-13</strain>
    </source>
</reference>
<dbReference type="PANTHER" id="PTHR36923">
    <property type="entry name" value="FERREDOXIN"/>
    <property type="match status" value="1"/>
</dbReference>
<feature type="domain" description="4Fe-4S ferredoxin-type" evidence="9">
    <location>
        <begin position="1"/>
        <end position="29"/>
    </location>
</feature>
<evidence type="ECO:0000256" key="8">
    <source>
        <dbReference type="RuleBase" id="RU368020"/>
    </source>
</evidence>
<name>A0ABU7M978_9ACTN</name>
<keyword evidence="7" id="KW-0003">3Fe-4S</keyword>
<dbReference type="SUPFAM" id="SSF54862">
    <property type="entry name" value="4Fe-4S ferredoxins"/>
    <property type="match status" value="1"/>
</dbReference>
<dbReference type="Gene3D" id="3.30.70.20">
    <property type="match status" value="1"/>
</dbReference>
<dbReference type="InterPro" id="IPR051269">
    <property type="entry name" value="Fe-S_cluster_ET"/>
</dbReference>
<accession>A0ABU7M978</accession>
<evidence type="ECO:0000256" key="3">
    <source>
        <dbReference type="ARBA" id="ARBA00022723"/>
    </source>
</evidence>
<evidence type="ECO:0000259" key="9">
    <source>
        <dbReference type="PROSITE" id="PS51379"/>
    </source>
</evidence>
<evidence type="ECO:0000313" key="10">
    <source>
        <dbReference type="EMBL" id="MEE3849675.1"/>
    </source>
</evidence>
<keyword evidence="3 8" id="KW-0479">Metal-binding</keyword>
<keyword evidence="5 8" id="KW-0408">Iron</keyword>
<comment type="cofactor">
    <cofactor evidence="1">
        <name>[3Fe-4S] cluster</name>
        <dbReference type="ChEBI" id="CHEBI:21137"/>
    </cofactor>
</comment>
<dbReference type="PRINTS" id="PR00352">
    <property type="entry name" value="3FE4SFRDOXIN"/>
</dbReference>
<dbReference type="RefSeq" id="WP_330431296.1">
    <property type="nucleotide sequence ID" value="NZ_JAZDUF010000001.1"/>
</dbReference>
<dbReference type="PANTHER" id="PTHR36923:SF3">
    <property type="entry name" value="FERREDOXIN"/>
    <property type="match status" value="1"/>
</dbReference>
<comment type="caution">
    <text evidence="10">The sequence shown here is derived from an EMBL/GenBank/DDBJ whole genome shotgun (WGS) entry which is preliminary data.</text>
</comment>
<evidence type="ECO:0000256" key="4">
    <source>
        <dbReference type="ARBA" id="ARBA00022982"/>
    </source>
</evidence>
<comment type="function">
    <text evidence="8">Ferredoxins are iron-sulfur proteins that transfer electrons in a wide variety of metabolic reactions.</text>
</comment>
<dbReference type="Pfam" id="PF13370">
    <property type="entry name" value="Fer4_13"/>
    <property type="match status" value="1"/>
</dbReference>
<evidence type="ECO:0000256" key="2">
    <source>
        <dbReference type="ARBA" id="ARBA00022448"/>
    </source>
</evidence>
<evidence type="ECO:0000256" key="7">
    <source>
        <dbReference type="ARBA" id="ARBA00023291"/>
    </source>
</evidence>
<keyword evidence="4 8" id="KW-0249">Electron transport</keyword>
<dbReference type="PROSITE" id="PS51379">
    <property type="entry name" value="4FE4S_FER_2"/>
    <property type="match status" value="1"/>
</dbReference>
<proteinExistence type="predicted"/>
<dbReference type="InterPro" id="IPR017896">
    <property type="entry name" value="4Fe4S_Fe-S-bd"/>
</dbReference>
<evidence type="ECO:0000256" key="6">
    <source>
        <dbReference type="ARBA" id="ARBA00023014"/>
    </source>
</evidence>
<dbReference type="InterPro" id="IPR001080">
    <property type="entry name" value="3Fe4S_ferredoxin"/>
</dbReference>
<protein>
    <recommendedName>
        <fullName evidence="8">Ferredoxin</fullName>
    </recommendedName>
</protein>
<evidence type="ECO:0000256" key="1">
    <source>
        <dbReference type="ARBA" id="ARBA00001927"/>
    </source>
</evidence>
<evidence type="ECO:0000313" key="11">
    <source>
        <dbReference type="Proteomes" id="UP001347146"/>
    </source>
</evidence>
<sequence length="64" mass="6708">MHITVDRDRCIAAGSCAAVAPAIFDQGDEDGVVVVLQREPAAEEHDAVRLAASMCPSAVITVEE</sequence>
<dbReference type="EMBL" id="JAZDUF010000001">
    <property type="protein sequence ID" value="MEE3849675.1"/>
    <property type="molecule type" value="Genomic_DNA"/>
</dbReference>
<gene>
    <name evidence="10" type="ORF">VZC37_04990</name>
</gene>
<keyword evidence="6 8" id="KW-0411">Iron-sulfur</keyword>
<dbReference type="Proteomes" id="UP001347146">
    <property type="component" value="Unassembled WGS sequence"/>
</dbReference>
<keyword evidence="2 8" id="KW-0813">Transport</keyword>
<organism evidence="10 11">
    <name type="scientific">Gordonia sesuvii</name>
    <dbReference type="NCBI Taxonomy" id="3116777"/>
    <lineage>
        <taxon>Bacteria</taxon>
        <taxon>Bacillati</taxon>
        <taxon>Actinomycetota</taxon>
        <taxon>Actinomycetes</taxon>
        <taxon>Mycobacteriales</taxon>
        <taxon>Gordoniaceae</taxon>
        <taxon>Gordonia</taxon>
    </lineage>
</organism>
<keyword evidence="11" id="KW-1185">Reference proteome</keyword>
<evidence type="ECO:0000256" key="5">
    <source>
        <dbReference type="ARBA" id="ARBA00023004"/>
    </source>
</evidence>